<evidence type="ECO:0000313" key="4">
    <source>
        <dbReference type="WBParaSite" id="HPBE_0001054001-mRNA-1"/>
    </source>
</evidence>
<sequence length="67" mass="7430">MTIPSMSAHVNPQQMPTAITVALPGGMGQSYFSPQNIMQNAPHHQLRQNVPQHHQQQQQQQAGVQYG</sequence>
<dbReference type="Proteomes" id="UP000050761">
    <property type="component" value="Unassembled WGS sequence"/>
</dbReference>
<proteinExistence type="predicted"/>
<dbReference type="WBParaSite" id="HPBE_0001054001-mRNA-1">
    <property type="protein sequence ID" value="HPBE_0001054001-mRNA-1"/>
    <property type="gene ID" value="HPBE_0001054001"/>
</dbReference>
<organism evidence="3 4">
    <name type="scientific">Heligmosomoides polygyrus</name>
    <name type="common">Parasitic roundworm</name>
    <dbReference type="NCBI Taxonomy" id="6339"/>
    <lineage>
        <taxon>Eukaryota</taxon>
        <taxon>Metazoa</taxon>
        <taxon>Ecdysozoa</taxon>
        <taxon>Nematoda</taxon>
        <taxon>Chromadorea</taxon>
        <taxon>Rhabditida</taxon>
        <taxon>Rhabditina</taxon>
        <taxon>Rhabditomorpha</taxon>
        <taxon>Strongyloidea</taxon>
        <taxon>Heligmosomidae</taxon>
        <taxon>Heligmosomoides</taxon>
    </lineage>
</organism>
<evidence type="ECO:0000256" key="1">
    <source>
        <dbReference type="SAM" id="MobiDB-lite"/>
    </source>
</evidence>
<dbReference type="AlphaFoldDB" id="A0A183FRR0"/>
<reference evidence="2 3" key="1">
    <citation type="submission" date="2018-11" db="EMBL/GenBank/DDBJ databases">
        <authorList>
            <consortium name="Pathogen Informatics"/>
        </authorList>
    </citation>
    <scope>NUCLEOTIDE SEQUENCE [LARGE SCALE GENOMIC DNA]</scope>
</reference>
<reference evidence="4" key="2">
    <citation type="submission" date="2019-09" db="UniProtKB">
        <authorList>
            <consortium name="WormBaseParasite"/>
        </authorList>
    </citation>
    <scope>IDENTIFICATION</scope>
</reference>
<feature type="region of interest" description="Disordered" evidence="1">
    <location>
        <begin position="41"/>
        <end position="67"/>
    </location>
</feature>
<feature type="compositionally biased region" description="Low complexity" evidence="1">
    <location>
        <begin position="52"/>
        <end position="61"/>
    </location>
</feature>
<accession>A0A183FRR0</accession>
<evidence type="ECO:0000313" key="3">
    <source>
        <dbReference type="Proteomes" id="UP000050761"/>
    </source>
</evidence>
<name>A0A183FRR0_HELPZ</name>
<protein>
    <submittedName>
        <fullName evidence="2 4">Uncharacterized protein</fullName>
    </submittedName>
</protein>
<evidence type="ECO:0000313" key="2">
    <source>
        <dbReference type="EMBL" id="VDO85433.1"/>
    </source>
</evidence>
<dbReference type="EMBL" id="UZAH01026797">
    <property type="protein sequence ID" value="VDO85433.1"/>
    <property type="molecule type" value="Genomic_DNA"/>
</dbReference>
<gene>
    <name evidence="2" type="ORF">HPBE_LOCUS10541</name>
</gene>
<keyword evidence="3" id="KW-1185">Reference proteome</keyword>
<accession>A0A3P8A3I2</accession>